<sequence length="161" mass="18771">MPCYYSDNGKLLEGLYKLVKFAEDPEWLQLVRDGYCPECLDQFNPKSRKLFKKGIKRECSQGHLILYGNPLYLAYYRVEKKKEKKKVTGCPKCGGQAVTYDKKHDEIFCDDCGLVLSGPPQWIPPARWVNYPMGNRYDYADIDATYTPYETDRCDYGDYIE</sequence>
<proteinExistence type="predicted"/>
<organism evidence="3">
    <name type="scientific">Methanobacterium formicicum</name>
    <dbReference type="NCBI Taxonomy" id="2162"/>
    <lineage>
        <taxon>Archaea</taxon>
        <taxon>Methanobacteriati</taxon>
        <taxon>Methanobacteriota</taxon>
        <taxon>Methanomada group</taxon>
        <taxon>Methanobacteria</taxon>
        <taxon>Methanobacteriales</taxon>
        <taxon>Methanobacteriaceae</taxon>
        <taxon>Methanobacterium</taxon>
    </lineage>
</organism>
<keyword evidence="1" id="KW-0479">Metal-binding</keyword>
<reference evidence="3" key="1">
    <citation type="submission" date="2014-08" db="EMBL/GenBank/DDBJ databases">
        <authorList>
            <person name="Wibberg D."/>
        </authorList>
    </citation>
    <scope>NUCLEOTIDE SEQUENCE</scope>
</reference>
<name>A0A090I4N9_METFO</name>
<dbReference type="PROSITE" id="PS51134">
    <property type="entry name" value="ZF_TFIIB"/>
    <property type="match status" value="1"/>
</dbReference>
<accession>A0A090I4N9</accession>
<dbReference type="SUPFAM" id="SSF57783">
    <property type="entry name" value="Zinc beta-ribbon"/>
    <property type="match status" value="1"/>
</dbReference>
<feature type="domain" description="TFIIB-type" evidence="2">
    <location>
        <begin position="85"/>
        <end position="117"/>
    </location>
</feature>
<evidence type="ECO:0000259" key="2">
    <source>
        <dbReference type="PROSITE" id="PS51134"/>
    </source>
</evidence>
<keyword evidence="1" id="KW-0862">Zinc</keyword>
<dbReference type="Gene3D" id="2.20.25.10">
    <property type="match status" value="1"/>
</dbReference>
<dbReference type="PATRIC" id="fig|2162.9.peg.436"/>
<evidence type="ECO:0000313" key="3">
    <source>
        <dbReference type="EMBL" id="CEA12780.1"/>
    </source>
</evidence>
<dbReference type="EMBL" id="LN515531">
    <property type="protein sequence ID" value="CEA12780.1"/>
    <property type="molecule type" value="Genomic_DNA"/>
</dbReference>
<dbReference type="InterPro" id="IPR013137">
    <property type="entry name" value="Znf_TFIIB"/>
</dbReference>
<keyword evidence="1" id="KW-0863">Zinc-finger</keyword>
<gene>
    <name evidence="3" type="ORF">DSM1535_0418</name>
</gene>
<dbReference type="GO" id="GO:0008270">
    <property type="term" value="F:zinc ion binding"/>
    <property type="evidence" value="ECO:0007669"/>
    <property type="project" value="UniProtKB-KW"/>
</dbReference>
<dbReference type="KEGG" id="mfi:DSM1535_0418"/>
<protein>
    <recommendedName>
        <fullName evidence="2">TFIIB-type domain-containing protein</fullName>
    </recommendedName>
</protein>
<dbReference type="AlphaFoldDB" id="A0A090I4N9"/>
<evidence type="ECO:0000256" key="1">
    <source>
        <dbReference type="PROSITE-ProRule" id="PRU00469"/>
    </source>
</evidence>